<comment type="caution">
    <text evidence="6">The sequence shown here is derived from an EMBL/GenBank/DDBJ whole genome shotgun (WGS) entry which is preliminary data.</text>
</comment>
<dbReference type="Gene3D" id="3.10.620.30">
    <property type="match status" value="1"/>
</dbReference>
<name>A0A917FXY8_9BACI</name>
<organism evidence="6 7">
    <name type="scientific">Lysinibacillus alkalisoli</name>
    <dbReference type="NCBI Taxonomy" id="1911548"/>
    <lineage>
        <taxon>Bacteria</taxon>
        <taxon>Bacillati</taxon>
        <taxon>Bacillota</taxon>
        <taxon>Bacilli</taxon>
        <taxon>Bacillales</taxon>
        <taxon>Bacillaceae</taxon>
        <taxon>Lysinibacillus</taxon>
    </lineage>
</organism>
<keyword evidence="2" id="KW-0175">Coiled coil</keyword>
<feature type="compositionally biased region" description="Basic and acidic residues" evidence="3">
    <location>
        <begin position="845"/>
        <end position="855"/>
    </location>
</feature>
<dbReference type="GO" id="GO:0005737">
    <property type="term" value="C:cytoplasm"/>
    <property type="evidence" value="ECO:0007669"/>
    <property type="project" value="TreeGrafter"/>
</dbReference>
<dbReference type="Pfam" id="PF01841">
    <property type="entry name" value="Transglut_core"/>
    <property type="match status" value="1"/>
</dbReference>
<keyword evidence="1 4" id="KW-0732">Signal</keyword>
<evidence type="ECO:0000256" key="1">
    <source>
        <dbReference type="ARBA" id="ARBA00022729"/>
    </source>
</evidence>
<dbReference type="EMBL" id="BMJT01000001">
    <property type="protein sequence ID" value="GGG12781.1"/>
    <property type="molecule type" value="Genomic_DNA"/>
</dbReference>
<dbReference type="InterPro" id="IPR001119">
    <property type="entry name" value="SLH_dom"/>
</dbReference>
<feature type="chain" id="PRO_5037907999" description="SLH domain-containing protein" evidence="4">
    <location>
        <begin position="28"/>
        <end position="1199"/>
    </location>
</feature>
<sequence length="1199" mass="137787">MKKIGHYALAATLVIPSTVAFVGEANAATTVKDAPPSATTTNVANTHRELEQLINVRLFNHETYFELHFNRNKNQNIQVKDLIQHVESYLNENYNLKEENPYLGWSIKKNKVEGIDGQEKMTMAITVEYRNTLDQEVEVDKLVEAISNEIITANMTNFEKTKAIYDYVTTDHLLTTLNQSDTAKSVHTLLKKNNGASLAYALFMYRLLTYNKIQAKVIEGSILGAPPTNLDAQHFWNYVYLDNRWYHIDAALGSGYTGLIEVFPYDTFLLSTNTMRKTHNWKDYSNIHATDAQYEKYRTAKKLDISKNYTITINPQDQLVINNKKLDGYRVQDFAYDAKNNWIYFIGLSHGSYLYKIRPDGTGFTVVNREQGKKVAIKKNGKTQQLVYRTINGRDQVTTIELQADVDKRDAKNVERKIDALDLNHVTVNEVADIRVDYNQLSPDARLYLPQQTETKWAVAQNKLTPSEKKVVDVIVGIALLDDLKPTYRTDVEAARKNYDALSQQEQRDVSNYRELTDAEQQVIKNLSLAFELDKTLEKLNLDMSNYQEQILRSRDTFHQLTFAQQTLVTQDQKLYNMYEEVKKYNKVGADFDYRLEVLEDNDPRLIEKVQALRELYDTITIGEERNIKRYDRLLTLERTVQAIENKLSGWQGQIDNIYTHMQQVQNATVDEPVEIVKDFVERLILLREAYTKFTPAEQALLTDEYKQLEEMEAYAKMRFRDTNKDDKGVYVVIELEKAIDQLYLDSRELEKQMTPVLDRFYQLTENEQYSVQNYKRLLRLEKALPYKKDIVTVMQKIDKTNQPMKWTQFKAATYDARLSYDRLPEDAKPEVSNYSDLLAAEKKVKEGNKEEDPKPPVIKPPTSNDQIVVEGKQQATEHTFDIPNSIVTKTIAEEGTKDLHLTSGDVDIILPAQSVTDRLANVTDARVTFDSKLEHAATLTITLDPGKRNARNVNYLADYAQITLPVDVLTADSDDLHLLATENTSFAAIPFYVDDANSVVIKPRTVGKYNVMPSFVNFTDIRNSDYQDEINFLANRYIIKGKTTSIFDPYSPLTRAQFAMMVARALDAKPSANTENPFSDTKGIEAEQDILALYELDIIHGVNKHEFKPYGQLTRQQALVMMKRMLESLDLELEYNDEKPEGIHDWGSMSAEAQEAYLLLAHLGVLEPKDGYLKPYSPLQRQEMANMLKRTLVAAEMY</sequence>
<dbReference type="InterPro" id="IPR038765">
    <property type="entry name" value="Papain-like_cys_pep_sf"/>
</dbReference>
<feature type="region of interest" description="Disordered" evidence="3">
    <location>
        <begin position="845"/>
        <end position="865"/>
    </location>
</feature>
<evidence type="ECO:0000256" key="2">
    <source>
        <dbReference type="SAM" id="Coils"/>
    </source>
</evidence>
<gene>
    <name evidence="6" type="ORF">GCM10007425_03930</name>
</gene>
<evidence type="ECO:0000259" key="5">
    <source>
        <dbReference type="PROSITE" id="PS51272"/>
    </source>
</evidence>
<evidence type="ECO:0000256" key="3">
    <source>
        <dbReference type="SAM" id="MobiDB-lite"/>
    </source>
</evidence>
<dbReference type="PROSITE" id="PS51272">
    <property type="entry name" value="SLH"/>
    <property type="match status" value="2"/>
</dbReference>
<accession>A0A917FXY8</accession>
<keyword evidence="7" id="KW-1185">Reference proteome</keyword>
<dbReference type="InterPro" id="IPR002931">
    <property type="entry name" value="Transglutaminase-like"/>
</dbReference>
<reference evidence="6" key="1">
    <citation type="journal article" date="2014" name="Int. J. Syst. Evol. Microbiol.">
        <title>Complete genome sequence of Corynebacterium casei LMG S-19264T (=DSM 44701T), isolated from a smear-ripened cheese.</title>
        <authorList>
            <consortium name="US DOE Joint Genome Institute (JGI-PGF)"/>
            <person name="Walter F."/>
            <person name="Albersmeier A."/>
            <person name="Kalinowski J."/>
            <person name="Ruckert C."/>
        </authorList>
    </citation>
    <scope>NUCLEOTIDE SEQUENCE</scope>
    <source>
        <strain evidence="6">CGMCC 1.15760</strain>
    </source>
</reference>
<dbReference type="Proteomes" id="UP000616608">
    <property type="component" value="Unassembled WGS sequence"/>
</dbReference>
<dbReference type="PANTHER" id="PTHR46333:SF2">
    <property type="entry name" value="CYTOKINESIS PROTEIN 3"/>
    <property type="match status" value="1"/>
</dbReference>
<proteinExistence type="predicted"/>
<dbReference type="PANTHER" id="PTHR46333">
    <property type="entry name" value="CYTOKINESIS PROTEIN 3"/>
    <property type="match status" value="1"/>
</dbReference>
<dbReference type="RefSeq" id="WP_188613329.1">
    <property type="nucleotide sequence ID" value="NZ_BMJT01000001.1"/>
</dbReference>
<dbReference type="Pfam" id="PF00395">
    <property type="entry name" value="SLH"/>
    <property type="match status" value="2"/>
</dbReference>
<feature type="domain" description="SLH" evidence="5">
    <location>
        <begin position="1078"/>
        <end position="1137"/>
    </location>
</feature>
<dbReference type="SUPFAM" id="SSF54001">
    <property type="entry name" value="Cysteine proteinases"/>
    <property type="match status" value="1"/>
</dbReference>
<evidence type="ECO:0000313" key="7">
    <source>
        <dbReference type="Proteomes" id="UP000616608"/>
    </source>
</evidence>
<feature type="coiled-coil region" evidence="2">
    <location>
        <begin position="530"/>
        <end position="557"/>
    </location>
</feature>
<evidence type="ECO:0000256" key="4">
    <source>
        <dbReference type="SAM" id="SignalP"/>
    </source>
</evidence>
<protein>
    <recommendedName>
        <fullName evidence="5">SLH domain-containing protein</fullName>
    </recommendedName>
</protein>
<evidence type="ECO:0000313" key="6">
    <source>
        <dbReference type="EMBL" id="GGG12781.1"/>
    </source>
</evidence>
<feature type="domain" description="SLH" evidence="5">
    <location>
        <begin position="1014"/>
        <end position="1077"/>
    </location>
</feature>
<feature type="signal peptide" evidence="4">
    <location>
        <begin position="1"/>
        <end position="27"/>
    </location>
</feature>
<dbReference type="InterPro" id="IPR052557">
    <property type="entry name" value="CAP/Cytokinesis_protein"/>
</dbReference>
<reference evidence="6" key="2">
    <citation type="submission" date="2020-09" db="EMBL/GenBank/DDBJ databases">
        <authorList>
            <person name="Sun Q."/>
            <person name="Zhou Y."/>
        </authorList>
    </citation>
    <scope>NUCLEOTIDE SEQUENCE</scope>
    <source>
        <strain evidence="6">CGMCC 1.15760</strain>
    </source>
</reference>
<dbReference type="AlphaFoldDB" id="A0A917FXY8"/>